<evidence type="ECO:0000256" key="1">
    <source>
        <dbReference type="SAM" id="MobiDB-lite"/>
    </source>
</evidence>
<name>A0A151M9R6_ALLMI</name>
<protein>
    <submittedName>
        <fullName evidence="2">Uncharacterized protein</fullName>
    </submittedName>
</protein>
<dbReference type="EMBL" id="AKHW03006295">
    <property type="protein sequence ID" value="KYO21266.1"/>
    <property type="molecule type" value="Genomic_DNA"/>
</dbReference>
<gene>
    <name evidence="2" type="ORF">Y1Q_0001520</name>
</gene>
<evidence type="ECO:0000313" key="3">
    <source>
        <dbReference type="Proteomes" id="UP000050525"/>
    </source>
</evidence>
<keyword evidence="3" id="KW-1185">Reference proteome</keyword>
<dbReference type="Proteomes" id="UP000050525">
    <property type="component" value="Unassembled WGS sequence"/>
</dbReference>
<comment type="caution">
    <text evidence="2">The sequence shown here is derived from an EMBL/GenBank/DDBJ whole genome shotgun (WGS) entry which is preliminary data.</text>
</comment>
<dbReference type="AlphaFoldDB" id="A0A151M9R6"/>
<reference evidence="2 3" key="1">
    <citation type="journal article" date="2012" name="Genome Biol.">
        <title>Sequencing three crocodilian genomes to illuminate the evolution of archosaurs and amniotes.</title>
        <authorList>
            <person name="St John J.A."/>
            <person name="Braun E.L."/>
            <person name="Isberg S.R."/>
            <person name="Miles L.G."/>
            <person name="Chong A.Y."/>
            <person name="Gongora J."/>
            <person name="Dalzell P."/>
            <person name="Moran C."/>
            <person name="Bed'hom B."/>
            <person name="Abzhanov A."/>
            <person name="Burgess S.C."/>
            <person name="Cooksey A.M."/>
            <person name="Castoe T.A."/>
            <person name="Crawford N.G."/>
            <person name="Densmore L.D."/>
            <person name="Drew J.C."/>
            <person name="Edwards S.V."/>
            <person name="Faircloth B.C."/>
            <person name="Fujita M.K."/>
            <person name="Greenwold M.J."/>
            <person name="Hoffmann F.G."/>
            <person name="Howard J.M."/>
            <person name="Iguchi T."/>
            <person name="Janes D.E."/>
            <person name="Khan S.Y."/>
            <person name="Kohno S."/>
            <person name="de Koning A.J."/>
            <person name="Lance S.L."/>
            <person name="McCarthy F.M."/>
            <person name="McCormack J.E."/>
            <person name="Merchant M.E."/>
            <person name="Peterson D.G."/>
            <person name="Pollock D.D."/>
            <person name="Pourmand N."/>
            <person name="Raney B.J."/>
            <person name="Roessler K.A."/>
            <person name="Sanford J.R."/>
            <person name="Sawyer R.H."/>
            <person name="Schmidt C.J."/>
            <person name="Triplett E.W."/>
            <person name="Tuberville T.D."/>
            <person name="Venegas-Anaya M."/>
            <person name="Howard J.T."/>
            <person name="Jarvis E.D."/>
            <person name="Guillette L.J.Jr."/>
            <person name="Glenn T.C."/>
            <person name="Green R.E."/>
            <person name="Ray D.A."/>
        </authorList>
    </citation>
    <scope>NUCLEOTIDE SEQUENCE [LARGE SCALE GENOMIC DNA]</scope>
    <source>
        <strain evidence="2">KSC_2009_1</strain>
    </source>
</reference>
<accession>A0A151M9R6</accession>
<feature type="region of interest" description="Disordered" evidence="1">
    <location>
        <begin position="49"/>
        <end position="72"/>
    </location>
</feature>
<proteinExistence type="predicted"/>
<sequence>MLAYCQNIPVPTHTTSLLSRCKSMHGSPSENSERVAQIQSAGTEIHGVHTEESHANHLRPTADWIQDEGTLI</sequence>
<organism evidence="2 3">
    <name type="scientific">Alligator mississippiensis</name>
    <name type="common">American alligator</name>
    <dbReference type="NCBI Taxonomy" id="8496"/>
    <lineage>
        <taxon>Eukaryota</taxon>
        <taxon>Metazoa</taxon>
        <taxon>Chordata</taxon>
        <taxon>Craniata</taxon>
        <taxon>Vertebrata</taxon>
        <taxon>Euteleostomi</taxon>
        <taxon>Archelosauria</taxon>
        <taxon>Archosauria</taxon>
        <taxon>Crocodylia</taxon>
        <taxon>Alligatoridae</taxon>
        <taxon>Alligatorinae</taxon>
        <taxon>Alligator</taxon>
    </lineage>
</organism>
<evidence type="ECO:0000313" key="2">
    <source>
        <dbReference type="EMBL" id="KYO21266.1"/>
    </source>
</evidence>